<evidence type="ECO:0000256" key="2">
    <source>
        <dbReference type="ARBA" id="ARBA00022771"/>
    </source>
</evidence>
<dbReference type="Pfam" id="PF13765">
    <property type="entry name" value="PRY"/>
    <property type="match status" value="1"/>
</dbReference>
<dbReference type="InterPro" id="IPR013320">
    <property type="entry name" value="ConA-like_dom_sf"/>
</dbReference>
<dbReference type="InterPro" id="IPR051051">
    <property type="entry name" value="E3_ubiq-ligase_TRIM/RNF"/>
</dbReference>
<organism evidence="5 6">
    <name type="scientific">Aldrovandia affinis</name>
    <dbReference type="NCBI Taxonomy" id="143900"/>
    <lineage>
        <taxon>Eukaryota</taxon>
        <taxon>Metazoa</taxon>
        <taxon>Chordata</taxon>
        <taxon>Craniata</taxon>
        <taxon>Vertebrata</taxon>
        <taxon>Euteleostomi</taxon>
        <taxon>Actinopterygii</taxon>
        <taxon>Neopterygii</taxon>
        <taxon>Teleostei</taxon>
        <taxon>Notacanthiformes</taxon>
        <taxon>Halosauridae</taxon>
        <taxon>Aldrovandia</taxon>
    </lineage>
</organism>
<evidence type="ECO:0000259" key="4">
    <source>
        <dbReference type="PROSITE" id="PS50188"/>
    </source>
</evidence>
<dbReference type="Proteomes" id="UP001221898">
    <property type="component" value="Unassembled WGS sequence"/>
</dbReference>
<gene>
    <name evidence="5" type="ORF">AAFF_G00015840</name>
</gene>
<evidence type="ECO:0000256" key="1">
    <source>
        <dbReference type="ARBA" id="ARBA00022723"/>
    </source>
</evidence>
<keyword evidence="2" id="KW-0863">Zinc-finger</keyword>
<feature type="non-terminal residue" evidence="5">
    <location>
        <position position="175"/>
    </location>
</feature>
<keyword evidence="3" id="KW-0862">Zinc</keyword>
<comment type="caution">
    <text evidence="5">The sequence shown here is derived from an EMBL/GenBank/DDBJ whole genome shotgun (WGS) entry which is preliminary data.</text>
</comment>
<dbReference type="GO" id="GO:0008270">
    <property type="term" value="F:zinc ion binding"/>
    <property type="evidence" value="ECO:0007669"/>
    <property type="project" value="UniProtKB-KW"/>
</dbReference>
<evidence type="ECO:0000313" key="6">
    <source>
        <dbReference type="Proteomes" id="UP001221898"/>
    </source>
</evidence>
<proteinExistence type="predicted"/>
<reference evidence="5" key="1">
    <citation type="journal article" date="2023" name="Science">
        <title>Genome structures resolve the early diversification of teleost fishes.</title>
        <authorList>
            <person name="Parey E."/>
            <person name="Louis A."/>
            <person name="Montfort J."/>
            <person name="Bouchez O."/>
            <person name="Roques C."/>
            <person name="Iampietro C."/>
            <person name="Lluch J."/>
            <person name="Castinel A."/>
            <person name="Donnadieu C."/>
            <person name="Desvignes T."/>
            <person name="Floi Bucao C."/>
            <person name="Jouanno E."/>
            <person name="Wen M."/>
            <person name="Mejri S."/>
            <person name="Dirks R."/>
            <person name="Jansen H."/>
            <person name="Henkel C."/>
            <person name="Chen W.J."/>
            <person name="Zahm M."/>
            <person name="Cabau C."/>
            <person name="Klopp C."/>
            <person name="Thompson A.W."/>
            <person name="Robinson-Rechavi M."/>
            <person name="Braasch I."/>
            <person name="Lecointre G."/>
            <person name="Bobe J."/>
            <person name="Postlethwait J.H."/>
            <person name="Berthelot C."/>
            <person name="Roest Crollius H."/>
            <person name="Guiguen Y."/>
        </authorList>
    </citation>
    <scope>NUCLEOTIDE SEQUENCE</scope>
    <source>
        <strain evidence="5">NC1722</strain>
    </source>
</reference>
<dbReference type="SUPFAM" id="SSF49899">
    <property type="entry name" value="Concanavalin A-like lectins/glucanases"/>
    <property type="match status" value="1"/>
</dbReference>
<evidence type="ECO:0000313" key="5">
    <source>
        <dbReference type="EMBL" id="KAJ8358305.1"/>
    </source>
</evidence>
<keyword evidence="6" id="KW-1185">Reference proteome</keyword>
<dbReference type="PANTHER" id="PTHR25465">
    <property type="entry name" value="B-BOX DOMAIN CONTAINING"/>
    <property type="match status" value="1"/>
</dbReference>
<accession>A0AAD7R2Q0</accession>
<dbReference type="PANTHER" id="PTHR25465:SF14">
    <property type="entry name" value="E3 UBIQUITIN-PROTEIN LIGASE TRIM65"/>
    <property type="match status" value="1"/>
</dbReference>
<dbReference type="InterPro" id="IPR006574">
    <property type="entry name" value="PRY"/>
</dbReference>
<dbReference type="EMBL" id="JAINUG010001040">
    <property type="protein sequence ID" value="KAJ8358305.1"/>
    <property type="molecule type" value="Genomic_DNA"/>
</dbReference>
<dbReference type="AlphaFoldDB" id="A0AAD7R2Q0"/>
<dbReference type="SMART" id="SM00589">
    <property type="entry name" value="PRY"/>
    <property type="match status" value="1"/>
</dbReference>
<dbReference type="InterPro" id="IPR043136">
    <property type="entry name" value="B30.2/SPRY_sf"/>
</dbReference>
<evidence type="ECO:0000256" key="3">
    <source>
        <dbReference type="ARBA" id="ARBA00022833"/>
    </source>
</evidence>
<dbReference type="GO" id="GO:0005737">
    <property type="term" value="C:cytoplasm"/>
    <property type="evidence" value="ECO:0007669"/>
    <property type="project" value="UniProtKB-ARBA"/>
</dbReference>
<dbReference type="InterPro" id="IPR001870">
    <property type="entry name" value="B30.2/SPRY"/>
</dbReference>
<name>A0AAD7R2Q0_9TELE</name>
<dbReference type="PROSITE" id="PS50188">
    <property type="entry name" value="B302_SPRY"/>
    <property type="match status" value="1"/>
</dbReference>
<feature type="non-terminal residue" evidence="5">
    <location>
        <position position="1"/>
    </location>
</feature>
<feature type="domain" description="B30.2/SPRY" evidence="4">
    <location>
        <begin position="83"/>
        <end position="175"/>
    </location>
</feature>
<keyword evidence="1" id="KW-0479">Metal-binding</keyword>
<protein>
    <recommendedName>
        <fullName evidence="4">B30.2/SPRY domain-containing protein</fullName>
    </recommendedName>
</protein>
<sequence length="175" mass="21015">ELEKDTELLEKREETVAWNKSGHFLFKQWFKLKKVEEKQLKQKFEEEWRRREEELMKRMATVVVHSETEGSTLPVRKRRDSFELLHPTKTRTREDFLQYSCQLTLDPNTACRLLRLSEGNREVTCVRQDQPYPDHPERFDCWPQVLCREGLSGRSYWEAECRGVGFDIAVSYKEI</sequence>
<dbReference type="Gene3D" id="2.60.120.920">
    <property type="match status" value="1"/>
</dbReference>